<feature type="region of interest" description="Disordered" evidence="8">
    <location>
        <begin position="179"/>
        <end position="260"/>
    </location>
</feature>
<dbReference type="PANTHER" id="PTHR45718">
    <property type="entry name" value="TRANSCRIPTIONAL ACTIVATOR CUBITUS INTERRUPTUS"/>
    <property type="match status" value="1"/>
</dbReference>
<dbReference type="Proteomes" id="UP000636479">
    <property type="component" value="Unassembled WGS sequence"/>
</dbReference>
<dbReference type="SUPFAM" id="SSF57667">
    <property type="entry name" value="beta-beta-alpha zinc fingers"/>
    <property type="match status" value="2"/>
</dbReference>
<feature type="domain" description="C2H2-type" evidence="9">
    <location>
        <begin position="86"/>
        <end position="116"/>
    </location>
</feature>
<dbReference type="Gene3D" id="3.30.160.60">
    <property type="entry name" value="Classic Zinc Finger"/>
    <property type="match status" value="2"/>
</dbReference>
<evidence type="ECO:0000256" key="3">
    <source>
        <dbReference type="ARBA" id="ARBA00022737"/>
    </source>
</evidence>
<feature type="region of interest" description="Disordered" evidence="8">
    <location>
        <begin position="18"/>
        <end position="53"/>
    </location>
</feature>
<gene>
    <name evidence="10" type="ORF">MIND_00765700</name>
</gene>
<keyword evidence="4 7" id="KW-0863">Zinc-finger</keyword>
<evidence type="ECO:0000313" key="11">
    <source>
        <dbReference type="Proteomes" id="UP000636479"/>
    </source>
</evidence>
<dbReference type="GO" id="GO:0008270">
    <property type="term" value="F:zinc ion binding"/>
    <property type="evidence" value="ECO:0007669"/>
    <property type="project" value="UniProtKB-KW"/>
</dbReference>
<reference evidence="10" key="1">
    <citation type="submission" date="2020-05" db="EMBL/GenBank/DDBJ databases">
        <title>Mycena genomes resolve the evolution of fungal bioluminescence.</title>
        <authorList>
            <person name="Tsai I.J."/>
        </authorList>
    </citation>
    <scope>NUCLEOTIDE SEQUENCE</scope>
    <source>
        <strain evidence="10">171206Taipei</strain>
    </source>
</reference>
<keyword evidence="11" id="KW-1185">Reference proteome</keyword>
<evidence type="ECO:0000256" key="2">
    <source>
        <dbReference type="ARBA" id="ARBA00022723"/>
    </source>
</evidence>
<name>A0A8H6SNA3_9AGAR</name>
<evidence type="ECO:0000313" key="10">
    <source>
        <dbReference type="EMBL" id="KAF7301995.1"/>
    </source>
</evidence>
<dbReference type="GO" id="GO:0005634">
    <property type="term" value="C:nucleus"/>
    <property type="evidence" value="ECO:0007669"/>
    <property type="project" value="UniProtKB-SubCell"/>
</dbReference>
<evidence type="ECO:0000256" key="1">
    <source>
        <dbReference type="ARBA" id="ARBA00004123"/>
    </source>
</evidence>
<feature type="compositionally biased region" description="Polar residues" evidence="8">
    <location>
        <begin position="182"/>
        <end position="198"/>
    </location>
</feature>
<dbReference type="AlphaFoldDB" id="A0A8H6SNA3"/>
<dbReference type="InterPro" id="IPR043359">
    <property type="entry name" value="GLI-like"/>
</dbReference>
<comment type="caution">
    <text evidence="10">The sequence shown here is derived from an EMBL/GenBank/DDBJ whole genome shotgun (WGS) entry which is preliminary data.</text>
</comment>
<proteinExistence type="predicted"/>
<dbReference type="EMBL" id="JACAZF010000006">
    <property type="protein sequence ID" value="KAF7301995.1"/>
    <property type="molecule type" value="Genomic_DNA"/>
</dbReference>
<dbReference type="GO" id="GO:0000978">
    <property type="term" value="F:RNA polymerase II cis-regulatory region sequence-specific DNA binding"/>
    <property type="evidence" value="ECO:0007669"/>
    <property type="project" value="TreeGrafter"/>
</dbReference>
<comment type="subcellular location">
    <subcellularLocation>
        <location evidence="1">Nucleus</location>
    </subcellularLocation>
</comment>
<evidence type="ECO:0000256" key="4">
    <source>
        <dbReference type="ARBA" id="ARBA00022771"/>
    </source>
</evidence>
<dbReference type="PANTHER" id="PTHR45718:SF4">
    <property type="entry name" value="TRANSCRIPTIONAL ACTIVATOR CUBITUS INTERRUPTUS"/>
    <property type="match status" value="1"/>
</dbReference>
<keyword evidence="3" id="KW-0677">Repeat</keyword>
<feature type="compositionally biased region" description="Basic and acidic residues" evidence="8">
    <location>
        <begin position="232"/>
        <end position="246"/>
    </location>
</feature>
<evidence type="ECO:0000256" key="6">
    <source>
        <dbReference type="ARBA" id="ARBA00023242"/>
    </source>
</evidence>
<dbReference type="OrthoDB" id="3437960at2759"/>
<dbReference type="PROSITE" id="PS50157">
    <property type="entry name" value="ZINC_FINGER_C2H2_2"/>
    <property type="match status" value="2"/>
</dbReference>
<sequence>MASNDPELVFVHTVALPPTSRSLSPLSELEGDIPVPPPEPLASGSESRPTTSPYALRTRRIANDEEVLPAVSQPKLHEFRGTVDTVNCEWNDCGIVFGHLPTFIDHIQNTHIGSNKSSYTSHVRSHTGERPYVCSHAECDKAFARSDALAKHMRQQHGVAASLPGRSNKRKRAMEELEMQPVQPTSEPATAAASQVTKQPRRGGMRKPKGPVLAPPPPPPPPVKLIIPPPRQPHEWEYESEPERPYSPKSPTMPPHLEEDNEDDDLRFSIENLPPHIRARVDPVDGQIDGQYSVPKVMYLILKAKHRYALQHQEQLKFELDSMRDELRYYKSEEIALNNLMRGYIGPRSEILIDPIYIPEPVQKPLPHHRKKIMTSSLQTARGLIY</sequence>
<dbReference type="InterPro" id="IPR013087">
    <property type="entry name" value="Znf_C2H2_type"/>
</dbReference>
<dbReference type="PROSITE" id="PS00028">
    <property type="entry name" value="ZINC_FINGER_C2H2_1"/>
    <property type="match status" value="1"/>
</dbReference>
<dbReference type="SMART" id="SM00355">
    <property type="entry name" value="ZnF_C2H2"/>
    <property type="match status" value="2"/>
</dbReference>
<dbReference type="GeneID" id="59346867"/>
<feature type="domain" description="C2H2-type" evidence="9">
    <location>
        <begin position="132"/>
        <end position="157"/>
    </location>
</feature>
<dbReference type="Pfam" id="PF00096">
    <property type="entry name" value="zf-C2H2"/>
    <property type="match status" value="1"/>
</dbReference>
<protein>
    <submittedName>
        <fullName evidence="10">Zinc finger protein</fullName>
    </submittedName>
</protein>
<feature type="compositionally biased region" description="Pro residues" evidence="8">
    <location>
        <begin position="213"/>
        <end position="231"/>
    </location>
</feature>
<keyword evidence="6" id="KW-0539">Nucleus</keyword>
<dbReference type="FunFam" id="3.30.160.60:FF:000201">
    <property type="entry name" value="C2H2 finger domain protein (Gli3)"/>
    <property type="match status" value="1"/>
</dbReference>
<feature type="compositionally biased region" description="Basic residues" evidence="8">
    <location>
        <begin position="199"/>
        <end position="209"/>
    </location>
</feature>
<feature type="compositionally biased region" description="Polar residues" evidence="8">
    <location>
        <begin position="44"/>
        <end position="53"/>
    </location>
</feature>
<keyword evidence="5" id="KW-0862">Zinc</keyword>
<accession>A0A8H6SNA3</accession>
<evidence type="ECO:0000259" key="9">
    <source>
        <dbReference type="PROSITE" id="PS50157"/>
    </source>
</evidence>
<keyword evidence="2" id="KW-0479">Metal-binding</keyword>
<evidence type="ECO:0000256" key="8">
    <source>
        <dbReference type="SAM" id="MobiDB-lite"/>
    </source>
</evidence>
<evidence type="ECO:0000256" key="7">
    <source>
        <dbReference type="PROSITE-ProRule" id="PRU00042"/>
    </source>
</evidence>
<evidence type="ECO:0000256" key="5">
    <source>
        <dbReference type="ARBA" id="ARBA00022833"/>
    </source>
</evidence>
<feature type="compositionally biased region" description="Low complexity" evidence="8">
    <location>
        <begin position="18"/>
        <end position="28"/>
    </location>
</feature>
<organism evidence="10 11">
    <name type="scientific">Mycena indigotica</name>
    <dbReference type="NCBI Taxonomy" id="2126181"/>
    <lineage>
        <taxon>Eukaryota</taxon>
        <taxon>Fungi</taxon>
        <taxon>Dikarya</taxon>
        <taxon>Basidiomycota</taxon>
        <taxon>Agaricomycotina</taxon>
        <taxon>Agaricomycetes</taxon>
        <taxon>Agaricomycetidae</taxon>
        <taxon>Agaricales</taxon>
        <taxon>Marasmiineae</taxon>
        <taxon>Mycenaceae</taxon>
        <taxon>Mycena</taxon>
    </lineage>
</organism>
<dbReference type="InterPro" id="IPR036236">
    <property type="entry name" value="Znf_C2H2_sf"/>
</dbReference>
<dbReference type="RefSeq" id="XP_037219995.1">
    <property type="nucleotide sequence ID" value="XM_037364351.1"/>
</dbReference>
<dbReference type="GO" id="GO:0000981">
    <property type="term" value="F:DNA-binding transcription factor activity, RNA polymerase II-specific"/>
    <property type="evidence" value="ECO:0007669"/>
    <property type="project" value="TreeGrafter"/>
</dbReference>